<evidence type="ECO:0000256" key="6">
    <source>
        <dbReference type="SAM" id="SignalP"/>
    </source>
</evidence>
<evidence type="ECO:0000256" key="5">
    <source>
        <dbReference type="ARBA" id="ARBA00023136"/>
    </source>
</evidence>
<dbReference type="InterPro" id="IPR000612">
    <property type="entry name" value="PMP3"/>
</dbReference>
<accession>Q8GWH0</accession>
<organism evidence="7">
    <name type="scientific">Arabidopsis thaliana</name>
    <name type="common">Mouse-ear cress</name>
    <dbReference type="NCBI Taxonomy" id="3702"/>
    <lineage>
        <taxon>Eukaryota</taxon>
        <taxon>Viridiplantae</taxon>
        <taxon>Streptophyta</taxon>
        <taxon>Embryophyta</taxon>
        <taxon>Tracheophyta</taxon>
        <taxon>Spermatophyta</taxon>
        <taxon>Magnoliopsida</taxon>
        <taxon>eudicotyledons</taxon>
        <taxon>Gunneridae</taxon>
        <taxon>Pentapetalae</taxon>
        <taxon>rosids</taxon>
        <taxon>malvids</taxon>
        <taxon>Brassicales</taxon>
        <taxon>Brassicaceae</taxon>
        <taxon>Camelineae</taxon>
        <taxon>Arabidopsis</taxon>
    </lineage>
</organism>
<dbReference type="EMBL" id="AK118854">
    <property type="protein sequence ID" value="BAC43442.1"/>
    <property type="molecule type" value="mRNA"/>
</dbReference>
<keyword evidence="4" id="KW-1133">Transmembrane helix</keyword>
<evidence type="ECO:0000256" key="1">
    <source>
        <dbReference type="ARBA" id="ARBA00004370"/>
    </source>
</evidence>
<feature type="chain" id="PRO_5004306476" evidence="6">
    <location>
        <begin position="24"/>
        <end position="50"/>
    </location>
</feature>
<evidence type="ECO:0000256" key="4">
    <source>
        <dbReference type="ARBA" id="ARBA00022989"/>
    </source>
</evidence>
<sequence length="50" mass="5629">MPSNCEILCEIIIAILLPPLGVCFRKGCCTVSSLSLSFEFLNFEESWNFL</sequence>
<evidence type="ECO:0000256" key="3">
    <source>
        <dbReference type="ARBA" id="ARBA00022692"/>
    </source>
</evidence>
<comment type="subcellular location">
    <subcellularLocation>
        <location evidence="1">Membrane</location>
    </subcellularLocation>
</comment>
<evidence type="ECO:0000256" key="2">
    <source>
        <dbReference type="ARBA" id="ARBA00009530"/>
    </source>
</evidence>
<dbReference type="AlphaFoldDB" id="Q8GWH0"/>
<feature type="signal peptide" evidence="6">
    <location>
        <begin position="1"/>
        <end position="23"/>
    </location>
</feature>
<comment type="similarity">
    <text evidence="2">Belongs to the UPF0057 (PMP3) family.</text>
</comment>
<keyword evidence="3" id="KW-0812">Transmembrane</keyword>
<gene>
    <name evidence="7" type="ordered locus">At4g30660/T10C21_10</name>
</gene>
<keyword evidence="5" id="KW-0472">Membrane</keyword>
<reference evidence="7" key="1">
    <citation type="submission" date="2002-11" db="EMBL/GenBank/DDBJ databases">
        <title>Arabidopsis thaliana full-length cDNA.</title>
        <authorList>
            <person name="Seki M."/>
            <person name="Iida K."/>
            <person name="Satou M."/>
            <person name="Sakurai T."/>
            <person name="Akiyama K."/>
            <person name="Ishida J."/>
            <person name="Nakajima M."/>
            <person name="Enju A."/>
            <person name="Kamiya A."/>
            <person name="Narusaka M."/>
            <person name="Carninci P."/>
            <person name="Kawai J."/>
            <person name="Hayashizaki Y."/>
            <person name="Shinozaki K."/>
        </authorList>
    </citation>
    <scope>NUCLEOTIDE SEQUENCE</scope>
</reference>
<dbReference type="PROSITE" id="PS01309">
    <property type="entry name" value="UPF0057"/>
    <property type="match status" value="1"/>
</dbReference>
<name>Q8GWH0_ARATH</name>
<keyword evidence="6" id="KW-0732">Signal</keyword>
<dbReference type="GO" id="GO:0016020">
    <property type="term" value="C:membrane"/>
    <property type="evidence" value="ECO:0007669"/>
    <property type="project" value="UniProtKB-SubCell"/>
</dbReference>
<dbReference type="Pfam" id="PF01679">
    <property type="entry name" value="Pmp3"/>
    <property type="match status" value="1"/>
</dbReference>
<protein>
    <submittedName>
        <fullName evidence="7">Putative stress responsive protein</fullName>
    </submittedName>
</protein>
<evidence type="ECO:0000313" key="7">
    <source>
        <dbReference type="EMBL" id="BAC43442.1"/>
    </source>
</evidence>
<proteinExistence type="evidence at transcript level"/>